<organism evidence="3 4">
    <name type="scientific">Microvirga aerilata</name>
    <dbReference type="NCBI Taxonomy" id="670292"/>
    <lineage>
        <taxon>Bacteria</taxon>
        <taxon>Pseudomonadati</taxon>
        <taxon>Pseudomonadota</taxon>
        <taxon>Alphaproteobacteria</taxon>
        <taxon>Hyphomicrobiales</taxon>
        <taxon>Methylobacteriaceae</taxon>
        <taxon>Microvirga</taxon>
    </lineage>
</organism>
<evidence type="ECO:0000313" key="3">
    <source>
        <dbReference type="EMBL" id="MBL0404186.1"/>
    </source>
</evidence>
<dbReference type="InterPro" id="IPR013538">
    <property type="entry name" value="ASHA1/2-like_C"/>
</dbReference>
<dbReference type="AlphaFoldDB" id="A0A936Z7S8"/>
<comment type="caution">
    <text evidence="3">The sequence shown here is derived from an EMBL/GenBank/DDBJ whole genome shotgun (WGS) entry which is preliminary data.</text>
</comment>
<reference evidence="3" key="1">
    <citation type="submission" date="2021-01" db="EMBL/GenBank/DDBJ databases">
        <title>Microvirga sp.</title>
        <authorList>
            <person name="Kim M.K."/>
        </authorList>
    </citation>
    <scope>NUCLEOTIDE SEQUENCE</scope>
    <source>
        <strain evidence="3">5420S-16</strain>
    </source>
</reference>
<dbReference type="Gene3D" id="3.30.530.20">
    <property type="match status" value="1"/>
</dbReference>
<protein>
    <submittedName>
        <fullName evidence="3">SRPBCC family protein</fullName>
    </submittedName>
</protein>
<name>A0A936Z7S8_9HYPH</name>
<dbReference type="Proteomes" id="UP000605848">
    <property type="component" value="Unassembled WGS sequence"/>
</dbReference>
<dbReference type="RefSeq" id="WP_202058592.1">
    <property type="nucleotide sequence ID" value="NZ_JAEQMY010000010.1"/>
</dbReference>
<accession>A0A936Z7S8</accession>
<dbReference type="Pfam" id="PF08327">
    <property type="entry name" value="AHSA1"/>
    <property type="match status" value="1"/>
</dbReference>
<sequence length="160" mass="17943">MIEQNAAKYELLITRLIGASPETVYRVWTERTGEWWAPKPYTTPEVNIDLRPGGRCRMLMRAPDGTNLPDEEGVFLEVEPNRKIVFTNAFAPGWIPQDPFMVVIVTFEPEGSGTRYTARVRHWNEETLKSHEAMGFHEGWGIVAAQLAELAEGQAAATAA</sequence>
<evidence type="ECO:0000256" key="1">
    <source>
        <dbReference type="ARBA" id="ARBA00006817"/>
    </source>
</evidence>
<dbReference type="InterPro" id="IPR023393">
    <property type="entry name" value="START-like_dom_sf"/>
</dbReference>
<comment type="similarity">
    <text evidence="1">Belongs to the AHA1 family.</text>
</comment>
<proteinExistence type="inferred from homology"/>
<dbReference type="SUPFAM" id="SSF55961">
    <property type="entry name" value="Bet v1-like"/>
    <property type="match status" value="1"/>
</dbReference>
<gene>
    <name evidence="3" type="ORF">JKG68_09430</name>
</gene>
<dbReference type="EMBL" id="JAEQMY010000010">
    <property type="protein sequence ID" value="MBL0404186.1"/>
    <property type="molecule type" value="Genomic_DNA"/>
</dbReference>
<dbReference type="CDD" id="cd08896">
    <property type="entry name" value="SRPBCC_CalC_Aha1-like_3"/>
    <property type="match status" value="1"/>
</dbReference>
<evidence type="ECO:0000313" key="4">
    <source>
        <dbReference type="Proteomes" id="UP000605848"/>
    </source>
</evidence>
<evidence type="ECO:0000259" key="2">
    <source>
        <dbReference type="Pfam" id="PF08327"/>
    </source>
</evidence>
<keyword evidence="4" id="KW-1185">Reference proteome</keyword>
<feature type="domain" description="Activator of Hsp90 ATPase homologue 1/2-like C-terminal" evidence="2">
    <location>
        <begin position="19"/>
        <end position="152"/>
    </location>
</feature>